<dbReference type="RefSeq" id="WP_069696703.1">
    <property type="nucleotide sequence ID" value="NZ_CP014574.1"/>
</dbReference>
<proteinExistence type="predicted"/>
<protein>
    <submittedName>
        <fullName evidence="1">Uncharacterized protein</fullName>
    </submittedName>
</protein>
<keyword evidence="2" id="KW-1185">Reference proteome</keyword>
<name>A0AAX3EKS3_PAEUR</name>
<sequence>MASLEIWTGILDRFEADIALAVSGGFPPAWEPPLDAGPLPAELAPQARRVLEAQADAMDLLARMKHDAGTQLGALAAVPAGPVFERPLLLDVRG</sequence>
<dbReference type="Proteomes" id="UP001163293">
    <property type="component" value="Chromosome"/>
</dbReference>
<evidence type="ECO:0000313" key="1">
    <source>
        <dbReference type="EMBL" id="UYV98561.1"/>
    </source>
</evidence>
<reference evidence="1" key="1">
    <citation type="submission" date="2022-07" db="EMBL/GenBank/DDBJ databases">
        <authorList>
            <person name="Wu T."/>
        </authorList>
    </citation>
    <scope>NUCLEOTIDE SEQUENCE</scope>
    <source>
        <strain evidence="1">SD-1</strain>
    </source>
</reference>
<dbReference type="AlphaFoldDB" id="A0AAX3EKS3"/>
<organism evidence="1 2">
    <name type="scientific">Paenarthrobacter ureafaciens</name>
    <dbReference type="NCBI Taxonomy" id="37931"/>
    <lineage>
        <taxon>Bacteria</taxon>
        <taxon>Bacillati</taxon>
        <taxon>Actinomycetota</taxon>
        <taxon>Actinomycetes</taxon>
        <taxon>Micrococcales</taxon>
        <taxon>Micrococcaceae</taxon>
        <taxon>Paenarthrobacter</taxon>
    </lineage>
</organism>
<gene>
    <name evidence="1" type="ORF">NL394_04880</name>
</gene>
<accession>A0AAX3EKS3</accession>
<dbReference type="GeneID" id="79886182"/>
<evidence type="ECO:0000313" key="2">
    <source>
        <dbReference type="Proteomes" id="UP001163293"/>
    </source>
</evidence>
<dbReference type="EMBL" id="CP101185">
    <property type="protein sequence ID" value="UYV98561.1"/>
    <property type="molecule type" value="Genomic_DNA"/>
</dbReference>